<dbReference type="GeneID" id="118348023"/>
<dbReference type="PANTHER" id="PTHR33064:SF37">
    <property type="entry name" value="RIBONUCLEASE H"/>
    <property type="match status" value="1"/>
</dbReference>
<dbReference type="KEGG" id="jre:118348023"/>
<protein>
    <submittedName>
        <fullName evidence="3">Uncharacterized protein LOC118348023</fullName>
    </submittedName>
</protein>
<evidence type="ECO:0000313" key="2">
    <source>
        <dbReference type="Proteomes" id="UP000235220"/>
    </source>
</evidence>
<dbReference type="InParanoid" id="A0A6P9EBD4"/>
<evidence type="ECO:0000256" key="1">
    <source>
        <dbReference type="SAM" id="Phobius"/>
    </source>
</evidence>
<dbReference type="Proteomes" id="UP000235220">
    <property type="component" value="Chromosome 3"/>
</dbReference>
<dbReference type="PANTHER" id="PTHR33064">
    <property type="entry name" value="POL PROTEIN"/>
    <property type="match status" value="1"/>
</dbReference>
<keyword evidence="1" id="KW-0472">Membrane</keyword>
<dbReference type="SUPFAM" id="SSF56672">
    <property type="entry name" value="DNA/RNA polymerases"/>
    <property type="match status" value="1"/>
</dbReference>
<sequence length="144" mass="16645">MYGVRADPTKLQAMSDWSVPTSIKSLRGFLGLTSYYRKFIREYGDIASPLTALLQKNNFVWRIITKLEYILYREDEIQPYARELDAIKTAFKSKEKMVEDMKKQLGFLQNSIVEAHKQKSFWTLVSSATTIFVAAFVAYVARGR</sequence>
<dbReference type="InterPro" id="IPR043128">
    <property type="entry name" value="Rev_trsase/Diguanyl_cyclase"/>
</dbReference>
<feature type="transmembrane region" description="Helical" evidence="1">
    <location>
        <begin position="121"/>
        <end position="141"/>
    </location>
</feature>
<gene>
    <name evidence="3" type="primary">LOC118348023</name>
</gene>
<keyword evidence="1" id="KW-0812">Transmembrane</keyword>
<keyword evidence="2" id="KW-1185">Reference proteome</keyword>
<proteinExistence type="predicted"/>
<reference evidence="3" key="1">
    <citation type="submission" date="2025-08" db="UniProtKB">
        <authorList>
            <consortium name="RefSeq"/>
        </authorList>
    </citation>
    <scope>IDENTIFICATION</scope>
    <source>
        <tissue evidence="3">Leaves</tissue>
    </source>
</reference>
<dbReference type="InterPro" id="IPR051320">
    <property type="entry name" value="Viral_Replic_Matur_Polypro"/>
</dbReference>
<dbReference type="OrthoDB" id="1909920at2759"/>
<accession>A0A6P9EBD4</accession>
<organism evidence="2 3">
    <name type="scientific">Juglans regia</name>
    <name type="common">English walnut</name>
    <dbReference type="NCBI Taxonomy" id="51240"/>
    <lineage>
        <taxon>Eukaryota</taxon>
        <taxon>Viridiplantae</taxon>
        <taxon>Streptophyta</taxon>
        <taxon>Embryophyta</taxon>
        <taxon>Tracheophyta</taxon>
        <taxon>Spermatophyta</taxon>
        <taxon>Magnoliopsida</taxon>
        <taxon>eudicotyledons</taxon>
        <taxon>Gunneridae</taxon>
        <taxon>Pentapetalae</taxon>
        <taxon>rosids</taxon>
        <taxon>fabids</taxon>
        <taxon>Fagales</taxon>
        <taxon>Juglandaceae</taxon>
        <taxon>Juglans</taxon>
    </lineage>
</organism>
<dbReference type="RefSeq" id="XP_035544641.1">
    <property type="nucleotide sequence ID" value="XM_035688748.1"/>
</dbReference>
<dbReference type="AlphaFoldDB" id="A0A6P9EBD4"/>
<dbReference type="Gene3D" id="3.30.70.270">
    <property type="match status" value="1"/>
</dbReference>
<dbReference type="InterPro" id="IPR043502">
    <property type="entry name" value="DNA/RNA_pol_sf"/>
</dbReference>
<keyword evidence="1" id="KW-1133">Transmembrane helix</keyword>
<evidence type="ECO:0000313" key="3">
    <source>
        <dbReference type="RefSeq" id="XP_035544641.1"/>
    </source>
</evidence>
<name>A0A6P9EBD4_JUGRE</name>